<dbReference type="RefSeq" id="WP_279254243.1">
    <property type="nucleotide sequence ID" value="NZ_SHNP01000010.1"/>
</dbReference>
<organism evidence="2 3">
    <name type="scientific">Candidatus Seongchinamella marina</name>
    <dbReference type="NCBI Taxonomy" id="2518990"/>
    <lineage>
        <taxon>Bacteria</taxon>
        <taxon>Pseudomonadati</taxon>
        <taxon>Pseudomonadota</taxon>
        <taxon>Gammaproteobacteria</taxon>
        <taxon>Cellvibrionales</taxon>
        <taxon>Halieaceae</taxon>
        <taxon>Seongchinamella</taxon>
    </lineage>
</organism>
<feature type="transmembrane region" description="Helical" evidence="1">
    <location>
        <begin position="12"/>
        <end position="32"/>
    </location>
</feature>
<feature type="transmembrane region" description="Helical" evidence="1">
    <location>
        <begin position="120"/>
        <end position="140"/>
    </location>
</feature>
<keyword evidence="3" id="KW-1185">Reference proteome</keyword>
<feature type="transmembrane region" description="Helical" evidence="1">
    <location>
        <begin position="152"/>
        <end position="171"/>
    </location>
</feature>
<name>A0ABT3T022_9GAMM</name>
<comment type="caution">
    <text evidence="2">The sequence shown here is derived from an EMBL/GenBank/DDBJ whole genome shotgun (WGS) entry which is preliminary data.</text>
</comment>
<keyword evidence="1" id="KW-0472">Membrane</keyword>
<feature type="transmembrane region" description="Helical" evidence="1">
    <location>
        <begin position="44"/>
        <end position="62"/>
    </location>
</feature>
<reference evidence="2" key="1">
    <citation type="submission" date="2019-02" db="EMBL/GenBank/DDBJ databases">
        <authorList>
            <person name="Li S.-H."/>
        </authorList>
    </citation>
    <scope>NUCLEOTIDE SEQUENCE</scope>
    <source>
        <strain evidence="2">IMCC8485</strain>
    </source>
</reference>
<feature type="transmembrane region" description="Helical" evidence="1">
    <location>
        <begin position="83"/>
        <end position="108"/>
    </location>
</feature>
<keyword evidence="1" id="KW-0812">Transmembrane</keyword>
<keyword evidence="1" id="KW-1133">Transmembrane helix</keyword>
<dbReference type="EMBL" id="SHNP01000010">
    <property type="protein sequence ID" value="MCX2975612.1"/>
    <property type="molecule type" value="Genomic_DNA"/>
</dbReference>
<protein>
    <submittedName>
        <fullName evidence="2">Uncharacterized protein</fullName>
    </submittedName>
</protein>
<evidence type="ECO:0000313" key="2">
    <source>
        <dbReference type="EMBL" id="MCX2975612.1"/>
    </source>
</evidence>
<dbReference type="Proteomes" id="UP001143307">
    <property type="component" value="Unassembled WGS sequence"/>
</dbReference>
<evidence type="ECO:0000256" key="1">
    <source>
        <dbReference type="SAM" id="Phobius"/>
    </source>
</evidence>
<feature type="transmembrane region" description="Helical" evidence="1">
    <location>
        <begin position="183"/>
        <end position="201"/>
    </location>
</feature>
<gene>
    <name evidence="2" type="ORF">EYC87_18685</name>
</gene>
<evidence type="ECO:0000313" key="3">
    <source>
        <dbReference type="Proteomes" id="UP001143307"/>
    </source>
</evidence>
<accession>A0ABT3T022</accession>
<sequence>MNLLQYRLLNGWPLFFLIAAVTFAAMVTAYLLIGVDTPEPAVNIIRLSVQLASPWVFLAFVARPMTQLFPGNLSKWLLRNRRYFGLSFAAGFGWQAVFIGVLLALHNAYYWKEMHNDIDLLLRMASYVFLVALTITSFYPVRRKMRPEHWRWMHLVGIWYFWAAIWTSYAPMAMSSNAKTIDVVYTVVGLAALFLRVAAYLRARSHNLSEANALS</sequence>
<proteinExistence type="predicted"/>